<dbReference type="PANTHER" id="PTHR44688">
    <property type="entry name" value="DNA-BINDING TRANSCRIPTIONAL ACTIVATOR DEVR_DOSR"/>
    <property type="match status" value="1"/>
</dbReference>
<dbReference type="HOGENOM" id="CLU_000445_90_4_5"/>
<comment type="caution">
    <text evidence="7">The sequence shown here is derived from an EMBL/GenBank/DDBJ whole genome shotgun (WGS) entry which is preliminary data.</text>
</comment>
<protein>
    <submittedName>
        <fullName evidence="7">Uncharacterized protein</fullName>
    </submittedName>
</protein>
<keyword evidence="4" id="KW-0597">Phosphoprotein</keyword>
<dbReference type="PATRIC" id="fig|883078.3.peg.4317"/>
<gene>
    <name evidence="7" type="ORF">HMPREF9695_04175</name>
</gene>
<reference evidence="7 8" key="1">
    <citation type="submission" date="2012-04" db="EMBL/GenBank/DDBJ databases">
        <title>The Genome Sequence of Afipia broomeae ATCC 49717.</title>
        <authorList>
            <consortium name="The Broad Institute Genome Sequencing Platform"/>
            <person name="Earl A."/>
            <person name="Ward D."/>
            <person name="Feldgarden M."/>
            <person name="Gevers D."/>
            <person name="Huys G."/>
            <person name="Walker B."/>
            <person name="Young S.K."/>
            <person name="Zeng Q."/>
            <person name="Gargeya S."/>
            <person name="Fitzgerald M."/>
            <person name="Haas B."/>
            <person name="Abouelleil A."/>
            <person name="Alvarado L."/>
            <person name="Arachchi H.M."/>
            <person name="Berlin A."/>
            <person name="Chapman S.B."/>
            <person name="Goldberg J."/>
            <person name="Griggs A."/>
            <person name="Gujja S."/>
            <person name="Hansen M."/>
            <person name="Howarth C."/>
            <person name="Imamovic A."/>
            <person name="Larimer J."/>
            <person name="McCowen C."/>
            <person name="Montmayeur A."/>
            <person name="Murphy C."/>
            <person name="Neiman D."/>
            <person name="Pearson M."/>
            <person name="Priest M."/>
            <person name="Roberts A."/>
            <person name="Saif S."/>
            <person name="Shea T."/>
            <person name="Sisk P."/>
            <person name="Sykes S."/>
            <person name="Wortman J."/>
            <person name="Nusbaum C."/>
            <person name="Birren B."/>
        </authorList>
    </citation>
    <scope>NUCLEOTIDE SEQUENCE [LARGE SCALE GENOMIC DNA]</scope>
    <source>
        <strain evidence="7 8">ATCC 49717</strain>
    </source>
</reference>
<dbReference type="Pfam" id="PF00072">
    <property type="entry name" value="Response_reg"/>
    <property type="match status" value="1"/>
</dbReference>
<dbReference type="SMART" id="SM00448">
    <property type="entry name" value="REC"/>
    <property type="match status" value="1"/>
</dbReference>
<dbReference type="EMBL" id="AGWX01000005">
    <property type="protein sequence ID" value="EKS34265.1"/>
    <property type="molecule type" value="Genomic_DNA"/>
</dbReference>
<dbReference type="RefSeq" id="WP_006022875.1">
    <property type="nucleotide sequence ID" value="NZ_KB375284.1"/>
</dbReference>
<dbReference type="InterPro" id="IPR011006">
    <property type="entry name" value="CheY-like_superfamily"/>
</dbReference>
<evidence type="ECO:0000256" key="2">
    <source>
        <dbReference type="ARBA" id="ARBA00023125"/>
    </source>
</evidence>
<dbReference type="SMART" id="SM00421">
    <property type="entry name" value="HTH_LUXR"/>
    <property type="match status" value="1"/>
</dbReference>
<dbReference type="InterPro" id="IPR000792">
    <property type="entry name" value="Tscrpt_reg_LuxR_C"/>
</dbReference>
<name>K8P3N3_9BRAD</name>
<dbReference type="Gene3D" id="1.10.10.10">
    <property type="entry name" value="Winged helix-like DNA-binding domain superfamily/Winged helix DNA-binding domain"/>
    <property type="match status" value="1"/>
</dbReference>
<dbReference type="CDD" id="cd06170">
    <property type="entry name" value="LuxR_C_like"/>
    <property type="match status" value="1"/>
</dbReference>
<accession>K8P3N3</accession>
<dbReference type="PROSITE" id="PS50110">
    <property type="entry name" value="RESPONSE_REGULATORY"/>
    <property type="match status" value="1"/>
</dbReference>
<dbReference type="GO" id="GO:0006355">
    <property type="term" value="P:regulation of DNA-templated transcription"/>
    <property type="evidence" value="ECO:0007669"/>
    <property type="project" value="InterPro"/>
</dbReference>
<feature type="domain" description="Response regulatory" evidence="6">
    <location>
        <begin position="11"/>
        <end position="125"/>
    </location>
</feature>
<evidence type="ECO:0000256" key="3">
    <source>
        <dbReference type="ARBA" id="ARBA00023163"/>
    </source>
</evidence>
<proteinExistence type="predicted"/>
<feature type="domain" description="HTH luxR-type" evidence="5">
    <location>
        <begin position="141"/>
        <end position="206"/>
    </location>
</feature>
<keyword evidence="3" id="KW-0804">Transcription</keyword>
<dbReference type="GO" id="GO:0000160">
    <property type="term" value="P:phosphorelay signal transduction system"/>
    <property type="evidence" value="ECO:0007669"/>
    <property type="project" value="InterPro"/>
</dbReference>
<dbReference type="SUPFAM" id="SSF52172">
    <property type="entry name" value="CheY-like"/>
    <property type="match status" value="1"/>
</dbReference>
<evidence type="ECO:0000313" key="8">
    <source>
        <dbReference type="Proteomes" id="UP000001096"/>
    </source>
</evidence>
<dbReference type="Gene3D" id="3.40.50.2300">
    <property type="match status" value="1"/>
</dbReference>
<evidence type="ECO:0000259" key="6">
    <source>
        <dbReference type="PROSITE" id="PS50110"/>
    </source>
</evidence>
<organism evidence="7 8">
    <name type="scientific">Afipia broomeae ATCC 49717</name>
    <dbReference type="NCBI Taxonomy" id="883078"/>
    <lineage>
        <taxon>Bacteria</taxon>
        <taxon>Pseudomonadati</taxon>
        <taxon>Pseudomonadota</taxon>
        <taxon>Alphaproteobacteria</taxon>
        <taxon>Hyphomicrobiales</taxon>
        <taxon>Nitrobacteraceae</taxon>
        <taxon>Afipia</taxon>
    </lineage>
</organism>
<keyword evidence="8" id="KW-1185">Reference proteome</keyword>
<evidence type="ECO:0000256" key="4">
    <source>
        <dbReference type="PROSITE-ProRule" id="PRU00169"/>
    </source>
</evidence>
<dbReference type="AlphaFoldDB" id="K8P3N3"/>
<dbReference type="PROSITE" id="PS50043">
    <property type="entry name" value="HTH_LUXR_2"/>
    <property type="match status" value="1"/>
</dbReference>
<keyword evidence="2" id="KW-0238">DNA-binding</keyword>
<dbReference type="PANTHER" id="PTHR44688:SF16">
    <property type="entry name" value="DNA-BINDING TRANSCRIPTIONAL ACTIVATOR DEVR_DOSR"/>
    <property type="match status" value="1"/>
</dbReference>
<dbReference type="PRINTS" id="PR00038">
    <property type="entry name" value="HTHLUXR"/>
</dbReference>
<feature type="modified residue" description="4-aspartylphosphate" evidence="4">
    <location>
        <position position="60"/>
    </location>
</feature>
<dbReference type="eggNOG" id="COG4566">
    <property type="taxonomic scope" value="Bacteria"/>
</dbReference>
<dbReference type="InterPro" id="IPR016032">
    <property type="entry name" value="Sig_transdc_resp-reg_C-effctor"/>
</dbReference>
<dbReference type="SUPFAM" id="SSF46894">
    <property type="entry name" value="C-terminal effector domain of the bipartite response regulators"/>
    <property type="match status" value="1"/>
</dbReference>
<evidence type="ECO:0000256" key="1">
    <source>
        <dbReference type="ARBA" id="ARBA00023015"/>
    </source>
</evidence>
<dbReference type="Pfam" id="PF00196">
    <property type="entry name" value="GerE"/>
    <property type="match status" value="1"/>
</dbReference>
<evidence type="ECO:0000313" key="7">
    <source>
        <dbReference type="EMBL" id="EKS34265.1"/>
    </source>
</evidence>
<dbReference type="Proteomes" id="UP000001096">
    <property type="component" value="Unassembled WGS sequence"/>
</dbReference>
<sequence length="219" mass="23716">MGQMLPIWDAPIAIVDDDTSVRDALSLLLKIEGFAPEAFADGESFLGWLQSSTPCCVILDLQLPGRSGLAVLRQLSDIHFAPPVFVISGQSDVAMAVEAMKLGALDFLEKPFSAGAMIERVREAALFYRRSATGHIDGLADFPGIELLTRRERDVLGQVAHGASNKEAGRRLGISPRTIEVHRARIMDKLGARNAADLMRIVLSNAPAPAMARQFVRAV</sequence>
<evidence type="ECO:0000259" key="5">
    <source>
        <dbReference type="PROSITE" id="PS50043"/>
    </source>
</evidence>
<dbReference type="InterPro" id="IPR001789">
    <property type="entry name" value="Sig_transdc_resp-reg_receiver"/>
</dbReference>
<keyword evidence="1" id="KW-0805">Transcription regulation</keyword>
<dbReference type="InterPro" id="IPR036388">
    <property type="entry name" value="WH-like_DNA-bd_sf"/>
</dbReference>
<dbReference type="GO" id="GO:0003677">
    <property type="term" value="F:DNA binding"/>
    <property type="evidence" value="ECO:0007669"/>
    <property type="project" value="UniProtKB-KW"/>
</dbReference>